<evidence type="ECO:0000313" key="2">
    <source>
        <dbReference type="EMBL" id="SMD32033.1"/>
    </source>
</evidence>
<keyword evidence="1" id="KW-0472">Membrane</keyword>
<evidence type="ECO:0000256" key="1">
    <source>
        <dbReference type="SAM" id="Phobius"/>
    </source>
</evidence>
<dbReference type="STRING" id="692418.SAMN04488029_0371"/>
<keyword evidence="1" id="KW-1133">Transmembrane helix</keyword>
<accession>A0A1W2G602</accession>
<feature type="transmembrane region" description="Helical" evidence="1">
    <location>
        <begin position="80"/>
        <end position="103"/>
    </location>
</feature>
<dbReference type="Proteomes" id="UP000192472">
    <property type="component" value="Unassembled WGS sequence"/>
</dbReference>
<evidence type="ECO:0000313" key="3">
    <source>
        <dbReference type="Proteomes" id="UP000192472"/>
    </source>
</evidence>
<gene>
    <name evidence="2" type="ORF">SAMN04488029_0371</name>
</gene>
<keyword evidence="3" id="KW-1185">Reference proteome</keyword>
<proteinExistence type="predicted"/>
<organism evidence="2 3">
    <name type="scientific">Reichenbachiella faecimaris</name>
    <dbReference type="NCBI Taxonomy" id="692418"/>
    <lineage>
        <taxon>Bacteria</taxon>
        <taxon>Pseudomonadati</taxon>
        <taxon>Bacteroidota</taxon>
        <taxon>Cytophagia</taxon>
        <taxon>Cytophagales</taxon>
        <taxon>Reichenbachiellaceae</taxon>
        <taxon>Reichenbachiella</taxon>
    </lineage>
</organism>
<protein>
    <recommendedName>
        <fullName evidence="4">Zinc-finger</fullName>
    </recommendedName>
</protein>
<sequence>MMENKIDEAKIIDYLYGELPEEEIKEIETLLKENPEMKLEMAGMQATRLALESLEDKETIPPTYIFNDKKDTISFVQSSAFRWIGSIAAGLTLLLVSAALLNFNMSRTPQSIQIGFGALSPLPDEELNKENVKVWMAEVMDEYETSTDQKIAAVQTKLTSEMESQDQKNIALMSSMMKSHAAGTGQLMQQYVAQLNDENKDIIQNFFTVSSEKQKKYVKTVMADFNEFYQNQRNYDMRLIETSLSKIQNNQDVKQLEQDQLLASLYDMVKTQSK</sequence>
<dbReference type="AlphaFoldDB" id="A0A1W2G602"/>
<evidence type="ECO:0008006" key="4">
    <source>
        <dbReference type="Google" id="ProtNLM"/>
    </source>
</evidence>
<dbReference type="OrthoDB" id="978166at2"/>
<reference evidence="2 3" key="1">
    <citation type="submission" date="2017-04" db="EMBL/GenBank/DDBJ databases">
        <authorList>
            <person name="Afonso C.L."/>
            <person name="Miller P.J."/>
            <person name="Scott M.A."/>
            <person name="Spackman E."/>
            <person name="Goraichik I."/>
            <person name="Dimitrov K.M."/>
            <person name="Suarez D.L."/>
            <person name="Swayne D.E."/>
        </authorList>
    </citation>
    <scope>NUCLEOTIDE SEQUENCE [LARGE SCALE GENOMIC DNA]</scope>
    <source>
        <strain evidence="2 3">DSM 26133</strain>
    </source>
</reference>
<dbReference type="RefSeq" id="WP_084370717.1">
    <property type="nucleotide sequence ID" value="NZ_FWYF01000001.1"/>
</dbReference>
<name>A0A1W2G602_REIFA</name>
<dbReference type="EMBL" id="FWYF01000001">
    <property type="protein sequence ID" value="SMD32033.1"/>
    <property type="molecule type" value="Genomic_DNA"/>
</dbReference>
<keyword evidence="1" id="KW-0812">Transmembrane</keyword>